<feature type="region of interest" description="Disordered" evidence="1">
    <location>
        <begin position="32"/>
        <end position="259"/>
    </location>
</feature>
<name>A0AB39PRY6_9ACTN</name>
<proteinExistence type="predicted"/>
<evidence type="ECO:0000256" key="1">
    <source>
        <dbReference type="SAM" id="MobiDB-lite"/>
    </source>
</evidence>
<organism evidence="3">
    <name type="scientific">Streptomyces sp. R28</name>
    <dbReference type="NCBI Taxonomy" id="3238628"/>
    <lineage>
        <taxon>Bacteria</taxon>
        <taxon>Bacillati</taxon>
        <taxon>Actinomycetota</taxon>
        <taxon>Actinomycetes</taxon>
        <taxon>Kitasatosporales</taxon>
        <taxon>Streptomycetaceae</taxon>
        <taxon>Streptomyces</taxon>
    </lineage>
</organism>
<protein>
    <submittedName>
        <fullName evidence="3">Uncharacterized protein</fullName>
    </submittedName>
</protein>
<feature type="compositionally biased region" description="Basic and acidic residues" evidence="1">
    <location>
        <begin position="32"/>
        <end position="51"/>
    </location>
</feature>
<dbReference type="EMBL" id="CP163439">
    <property type="protein sequence ID" value="XDQ32553.1"/>
    <property type="molecule type" value="Genomic_DNA"/>
</dbReference>
<feature type="compositionally biased region" description="Basic and acidic residues" evidence="1">
    <location>
        <begin position="74"/>
        <end position="109"/>
    </location>
</feature>
<reference evidence="3" key="1">
    <citation type="submission" date="2024-07" db="EMBL/GenBank/DDBJ databases">
        <authorList>
            <person name="Yu S.T."/>
        </authorList>
    </citation>
    <scope>NUCLEOTIDE SEQUENCE</scope>
    <source>
        <strain evidence="3">R28</strain>
    </source>
</reference>
<evidence type="ECO:0000313" key="3">
    <source>
        <dbReference type="EMBL" id="XDQ32553.1"/>
    </source>
</evidence>
<feature type="compositionally biased region" description="Basic and acidic residues" evidence="1">
    <location>
        <begin position="130"/>
        <end position="165"/>
    </location>
</feature>
<gene>
    <name evidence="3" type="ORF">AB5J49_03875</name>
</gene>
<sequence length="286" mass="29624">MRSVRMLLATATATAALAIAPAAYAVTAGDWDHEDNSYSKEHDKEGKHDAPRGGMHTGGGALTAVTDEDSDWGGSKDPKPDKEGKHDEGGKHEDGGKHDEEGKHEDPRGGMHTGGGALAAVTDEDSDWGGSKDPKPDKEGKHDEGGKHEDGGKDDEESKHEEPRGGMHTGGGALAAVNNGDDWGGAKDPKHDPDTYRSKDGGHDEDSWGGDHDKGSWKEDDHGKDSWGGDHEDSWGDDHGKPHGGMHTGGGGLASPGVTTGGLAALAVAGTGLYAVRRKKASGSMA</sequence>
<dbReference type="AlphaFoldDB" id="A0AB39PRY6"/>
<evidence type="ECO:0000256" key="2">
    <source>
        <dbReference type="SAM" id="SignalP"/>
    </source>
</evidence>
<dbReference type="RefSeq" id="WP_369167055.1">
    <property type="nucleotide sequence ID" value="NZ_CP163439.1"/>
</dbReference>
<feature type="signal peptide" evidence="2">
    <location>
        <begin position="1"/>
        <end position="25"/>
    </location>
</feature>
<keyword evidence="2" id="KW-0732">Signal</keyword>
<feature type="chain" id="PRO_5044205598" evidence="2">
    <location>
        <begin position="26"/>
        <end position="286"/>
    </location>
</feature>
<accession>A0AB39PRY6</accession>
<feature type="compositionally biased region" description="Basic and acidic residues" evidence="1">
    <location>
        <begin position="184"/>
        <end position="241"/>
    </location>
</feature>